<dbReference type="CDD" id="cd22582">
    <property type="entry name" value="BRcat_RBR_unk"/>
    <property type="match status" value="1"/>
</dbReference>
<dbReference type="EMBL" id="JASCZI010060453">
    <property type="protein sequence ID" value="MED6131915.1"/>
    <property type="molecule type" value="Genomic_DNA"/>
</dbReference>
<evidence type="ECO:0000256" key="12">
    <source>
        <dbReference type="ARBA" id="ARBA00022833"/>
    </source>
</evidence>
<evidence type="ECO:0000259" key="15">
    <source>
        <dbReference type="PROSITE" id="PS50089"/>
    </source>
</evidence>
<keyword evidence="18" id="KW-1185">Reference proteome</keyword>
<dbReference type="InterPro" id="IPR002867">
    <property type="entry name" value="IBR_dom"/>
</dbReference>
<evidence type="ECO:0000256" key="2">
    <source>
        <dbReference type="ARBA" id="ARBA00001947"/>
    </source>
</evidence>
<evidence type="ECO:0000256" key="3">
    <source>
        <dbReference type="ARBA" id="ARBA00003976"/>
    </source>
</evidence>
<dbReference type="InterPro" id="IPR013083">
    <property type="entry name" value="Znf_RING/FYVE/PHD"/>
</dbReference>
<keyword evidence="11" id="KW-0833">Ubl conjugation pathway</keyword>
<evidence type="ECO:0000313" key="17">
    <source>
        <dbReference type="EMBL" id="MED6131915.1"/>
    </source>
</evidence>
<evidence type="ECO:0000256" key="7">
    <source>
        <dbReference type="ARBA" id="ARBA00022679"/>
    </source>
</evidence>
<dbReference type="SMART" id="SM00647">
    <property type="entry name" value="IBR"/>
    <property type="match status" value="2"/>
</dbReference>
<evidence type="ECO:0000256" key="9">
    <source>
        <dbReference type="ARBA" id="ARBA00022737"/>
    </source>
</evidence>
<dbReference type="PROSITE" id="PS51873">
    <property type="entry name" value="TRIAD"/>
    <property type="match status" value="1"/>
</dbReference>
<name>A0ABU6S7C5_9FABA</name>
<keyword evidence="7" id="KW-0808">Transferase</keyword>
<comment type="caution">
    <text evidence="17">The sequence shown here is derived from an EMBL/GenBank/DDBJ whole genome shotgun (WGS) entry which is preliminary data.</text>
</comment>
<dbReference type="EC" id="2.3.2.31" evidence="6"/>
<accession>A0ABU6S7C5</accession>
<dbReference type="PROSITE" id="PS50089">
    <property type="entry name" value="ZF_RING_2"/>
    <property type="match status" value="1"/>
</dbReference>
<evidence type="ECO:0000256" key="10">
    <source>
        <dbReference type="ARBA" id="ARBA00022771"/>
    </source>
</evidence>
<reference evidence="17 18" key="1">
    <citation type="journal article" date="2023" name="Plants (Basel)">
        <title>Bridging the Gap: Combining Genomics and Transcriptomics Approaches to Understand Stylosanthes scabra, an Orphan Legume from the Brazilian Caatinga.</title>
        <authorList>
            <person name="Ferreira-Neto J.R.C."/>
            <person name="da Silva M.D."/>
            <person name="Binneck E."/>
            <person name="de Melo N.F."/>
            <person name="da Silva R.H."/>
            <person name="de Melo A.L.T.M."/>
            <person name="Pandolfi V."/>
            <person name="Bustamante F.O."/>
            <person name="Brasileiro-Vidal A.C."/>
            <person name="Benko-Iseppon A.M."/>
        </authorList>
    </citation>
    <scope>NUCLEOTIDE SEQUENCE [LARGE SCALE GENOMIC DNA]</scope>
    <source>
        <tissue evidence="17">Leaves</tissue>
    </source>
</reference>
<dbReference type="InterPro" id="IPR044066">
    <property type="entry name" value="TRIAD_supradom"/>
</dbReference>
<feature type="region of interest" description="Disordered" evidence="14">
    <location>
        <begin position="18"/>
        <end position="40"/>
    </location>
</feature>
<dbReference type="Gene3D" id="3.30.40.10">
    <property type="entry name" value="Zinc/RING finger domain, C3HC4 (zinc finger)"/>
    <property type="match status" value="1"/>
</dbReference>
<keyword evidence="9" id="KW-0677">Repeat</keyword>
<comment type="similarity">
    <text evidence="5">Belongs to the RBR family. Ariadne subfamily.</text>
</comment>
<dbReference type="Pfam" id="PF01485">
    <property type="entry name" value="IBR"/>
    <property type="match status" value="2"/>
</dbReference>
<dbReference type="InterPro" id="IPR017907">
    <property type="entry name" value="Znf_RING_CS"/>
</dbReference>
<evidence type="ECO:0000256" key="5">
    <source>
        <dbReference type="ARBA" id="ARBA00005884"/>
    </source>
</evidence>
<feature type="region of interest" description="Disordered" evidence="14">
    <location>
        <begin position="102"/>
        <end position="122"/>
    </location>
</feature>
<comment type="cofactor">
    <cofactor evidence="2">
        <name>Zn(2+)</name>
        <dbReference type="ChEBI" id="CHEBI:29105"/>
    </cofactor>
</comment>
<keyword evidence="12" id="KW-0862">Zinc</keyword>
<keyword evidence="8" id="KW-0479">Metal-binding</keyword>
<dbReference type="SUPFAM" id="SSF57850">
    <property type="entry name" value="RING/U-box"/>
    <property type="match status" value="3"/>
</dbReference>
<keyword evidence="10 13" id="KW-0863">Zinc-finger</keyword>
<dbReference type="InterPro" id="IPR001841">
    <property type="entry name" value="Znf_RING"/>
</dbReference>
<comment type="pathway">
    <text evidence="4">Protein modification; protein ubiquitination.</text>
</comment>
<dbReference type="PROSITE" id="PS00518">
    <property type="entry name" value="ZF_RING_1"/>
    <property type="match status" value="1"/>
</dbReference>
<evidence type="ECO:0000256" key="14">
    <source>
        <dbReference type="SAM" id="MobiDB-lite"/>
    </source>
</evidence>
<sequence>MQSIVNLVKQFTYAMSLQPPLNPQTGTPSSNTPPPPNDVIDVDTFVSTPLSEKGTHKTTPISVEHYAQDKDLELAIAASLGLPLPHHLINLSDDDDDVSILAAKPENTPFGRRRKTEKEKGESSFSAPQFLCEICTETKSLEESFGVTGCHHSYCNDCVVLYIGSKLQENVINIRCPVPECKGLLELEDCREILPKEVFDRWGVALCEAVVVEGERFYCPFKDCSALLIDDGREVVRESECPNCRRLFCAQCKVAWHAGIECKEFQMLNKDEREKEDIMLMNLAKTKKWRRCPKCKYYVEKSDGCMYMKCRCGYAFCYHCGARGNNNTHHCSSCNR</sequence>
<comment type="function">
    <text evidence="3">Might act as an E3 ubiquitin-protein ligase, or as part of E3 complex, which accepts ubiquitin from specific E2 ubiquitin-conjugating enzymes and then transfers it to substrates.</text>
</comment>
<evidence type="ECO:0000256" key="8">
    <source>
        <dbReference type="ARBA" id="ARBA00022723"/>
    </source>
</evidence>
<dbReference type="CDD" id="cd22584">
    <property type="entry name" value="Rcat_RBR_unk"/>
    <property type="match status" value="1"/>
</dbReference>
<evidence type="ECO:0000256" key="1">
    <source>
        <dbReference type="ARBA" id="ARBA00001798"/>
    </source>
</evidence>
<evidence type="ECO:0000256" key="4">
    <source>
        <dbReference type="ARBA" id="ARBA00004906"/>
    </source>
</evidence>
<feature type="domain" description="RING-type" evidence="16">
    <location>
        <begin position="128"/>
        <end position="336"/>
    </location>
</feature>
<evidence type="ECO:0000256" key="11">
    <source>
        <dbReference type="ARBA" id="ARBA00022786"/>
    </source>
</evidence>
<evidence type="ECO:0000256" key="13">
    <source>
        <dbReference type="PROSITE-ProRule" id="PRU00175"/>
    </source>
</evidence>
<comment type="catalytic activity">
    <reaction evidence="1">
        <text>[E2 ubiquitin-conjugating enzyme]-S-ubiquitinyl-L-cysteine + [acceptor protein]-L-lysine = [E2 ubiquitin-conjugating enzyme]-L-cysteine + [acceptor protein]-N(6)-ubiquitinyl-L-lysine.</text>
        <dbReference type="EC" id="2.3.2.31"/>
    </reaction>
</comment>
<evidence type="ECO:0000256" key="6">
    <source>
        <dbReference type="ARBA" id="ARBA00012251"/>
    </source>
</evidence>
<evidence type="ECO:0000313" key="18">
    <source>
        <dbReference type="Proteomes" id="UP001341840"/>
    </source>
</evidence>
<dbReference type="Proteomes" id="UP001341840">
    <property type="component" value="Unassembled WGS sequence"/>
</dbReference>
<dbReference type="Gene3D" id="1.20.120.1750">
    <property type="match status" value="1"/>
</dbReference>
<dbReference type="InterPro" id="IPR031127">
    <property type="entry name" value="E3_UB_ligase_RBR"/>
</dbReference>
<gene>
    <name evidence="17" type="ORF">PIB30_014361</name>
</gene>
<dbReference type="PANTHER" id="PTHR11685">
    <property type="entry name" value="RBR FAMILY RING FINGER AND IBR DOMAIN-CONTAINING"/>
    <property type="match status" value="1"/>
</dbReference>
<proteinExistence type="inferred from homology"/>
<organism evidence="17 18">
    <name type="scientific">Stylosanthes scabra</name>
    <dbReference type="NCBI Taxonomy" id="79078"/>
    <lineage>
        <taxon>Eukaryota</taxon>
        <taxon>Viridiplantae</taxon>
        <taxon>Streptophyta</taxon>
        <taxon>Embryophyta</taxon>
        <taxon>Tracheophyta</taxon>
        <taxon>Spermatophyta</taxon>
        <taxon>Magnoliopsida</taxon>
        <taxon>eudicotyledons</taxon>
        <taxon>Gunneridae</taxon>
        <taxon>Pentapetalae</taxon>
        <taxon>rosids</taxon>
        <taxon>fabids</taxon>
        <taxon>Fabales</taxon>
        <taxon>Fabaceae</taxon>
        <taxon>Papilionoideae</taxon>
        <taxon>50 kb inversion clade</taxon>
        <taxon>dalbergioids sensu lato</taxon>
        <taxon>Dalbergieae</taxon>
        <taxon>Pterocarpus clade</taxon>
        <taxon>Stylosanthes</taxon>
    </lineage>
</organism>
<evidence type="ECO:0000259" key="16">
    <source>
        <dbReference type="PROSITE" id="PS51873"/>
    </source>
</evidence>
<feature type="domain" description="RING-type" evidence="15">
    <location>
        <begin position="132"/>
        <end position="180"/>
    </location>
</feature>
<protein>
    <recommendedName>
        <fullName evidence="6">RBR-type E3 ubiquitin transferase</fullName>
        <ecNumber evidence="6">2.3.2.31</ecNumber>
    </recommendedName>
</protein>
<dbReference type="SMART" id="SM00184">
    <property type="entry name" value="RING"/>
    <property type="match status" value="2"/>
</dbReference>